<evidence type="ECO:0000313" key="1">
    <source>
        <dbReference type="EMBL" id="PVY61276.1"/>
    </source>
</evidence>
<evidence type="ECO:0000313" key="2">
    <source>
        <dbReference type="Proteomes" id="UP000246145"/>
    </source>
</evidence>
<keyword evidence="2" id="KW-1185">Reference proteome</keyword>
<dbReference type="RefSeq" id="WP_017523364.1">
    <property type="nucleotide sequence ID" value="NZ_JACCEX010000004.1"/>
</dbReference>
<accession>A0A2U1CJU2</accession>
<dbReference type="STRING" id="1231391.GCA_000308195_00996"/>
<comment type="caution">
    <text evidence="1">The sequence shown here is derived from an EMBL/GenBank/DDBJ whole genome shotgun (WGS) entry which is preliminary data.</text>
</comment>
<dbReference type="OrthoDB" id="8665290at2"/>
<reference evidence="1 2" key="1">
    <citation type="submission" date="2018-04" db="EMBL/GenBank/DDBJ databases">
        <title>Genomic Encyclopedia of Type Strains, Phase IV (KMG-IV): sequencing the most valuable type-strain genomes for metagenomic binning, comparative biology and taxonomic classification.</title>
        <authorList>
            <person name="Goeker M."/>
        </authorList>
    </citation>
    <scope>NUCLEOTIDE SEQUENCE [LARGE SCALE GENOMIC DNA]</scope>
    <source>
        <strain evidence="1 2">DSM 10065</strain>
    </source>
</reference>
<name>A0A2U1CJU2_9BURK</name>
<protein>
    <submittedName>
        <fullName evidence="1">Uncharacterized protein</fullName>
    </submittedName>
</protein>
<dbReference type="AlphaFoldDB" id="A0A2U1CJU2"/>
<dbReference type="Proteomes" id="UP000246145">
    <property type="component" value="Unassembled WGS sequence"/>
</dbReference>
<gene>
    <name evidence="1" type="ORF">C7440_2826</name>
</gene>
<organism evidence="1 2">
    <name type="scientific">Pusillimonas noertemannii</name>
    <dbReference type="NCBI Taxonomy" id="305977"/>
    <lineage>
        <taxon>Bacteria</taxon>
        <taxon>Pseudomonadati</taxon>
        <taxon>Pseudomonadota</taxon>
        <taxon>Betaproteobacteria</taxon>
        <taxon>Burkholderiales</taxon>
        <taxon>Alcaligenaceae</taxon>
        <taxon>Pusillimonas</taxon>
    </lineage>
</organism>
<dbReference type="EMBL" id="QEKO01000004">
    <property type="protein sequence ID" value="PVY61276.1"/>
    <property type="molecule type" value="Genomic_DNA"/>
</dbReference>
<proteinExistence type="predicted"/>
<sequence length="106" mass="11496">MKAFSHIIQTLDQGVLLDVTIEELSCRAYVVISAADLERVADFVPASRFEDGDVHVTAVAAAEEARQQVEDLAFNMNIGDTAVFLCGDDLAYAATLEELGQDPVQH</sequence>